<evidence type="ECO:0000313" key="7">
    <source>
        <dbReference type="EMBL" id="SFF55189.1"/>
    </source>
</evidence>
<gene>
    <name evidence="7" type="ORF">SAMN05216353_101270</name>
</gene>
<evidence type="ECO:0000256" key="6">
    <source>
        <dbReference type="SAM" id="Phobius"/>
    </source>
</evidence>
<proteinExistence type="predicted"/>
<feature type="transmembrane region" description="Helical" evidence="6">
    <location>
        <begin position="53"/>
        <end position="73"/>
    </location>
</feature>
<dbReference type="InterPro" id="IPR019108">
    <property type="entry name" value="Caa3_assmbl_CtaG-rel"/>
</dbReference>
<dbReference type="OrthoDB" id="5024156at2"/>
<dbReference type="Proteomes" id="UP000198897">
    <property type="component" value="Unassembled WGS sequence"/>
</dbReference>
<evidence type="ECO:0000256" key="2">
    <source>
        <dbReference type="ARBA" id="ARBA00022475"/>
    </source>
</evidence>
<feature type="transmembrane region" description="Helical" evidence="6">
    <location>
        <begin position="157"/>
        <end position="181"/>
    </location>
</feature>
<keyword evidence="3 6" id="KW-0812">Transmembrane</keyword>
<comment type="subcellular location">
    <subcellularLocation>
        <location evidence="1">Cell membrane</location>
        <topology evidence="1">Multi-pass membrane protein</topology>
    </subcellularLocation>
</comment>
<keyword evidence="2" id="KW-1003">Cell membrane</keyword>
<name>A0A1I2JLR5_9BACI</name>
<dbReference type="EMBL" id="FOOG01000001">
    <property type="protein sequence ID" value="SFF55189.1"/>
    <property type="molecule type" value="Genomic_DNA"/>
</dbReference>
<sequence length="261" mass="29075">MNHAQIANVTTGLPALFLSIGALLIVILYIWAGLRSSRHNRLKVWPWYRYVSFTFGIICAAISVTGPIAALAISNFTMHMVSHLLLGMLAPVLLVLAAPVTLFLRSLPVRKAKFVASLLRSYPVRFITHPIIASLLNIGGLWILYTTSLYSWMHTNLMVHILVHVHIFAAGYVFTVSLIYIDPVPHRLSYIYRSIVLIGALAAHGILSKYIYGHPPKGVGVQEAQTGGKLMYYGGDLIDLVIIVLLCYHWYKNTRPREALA</sequence>
<protein>
    <submittedName>
        <fullName evidence="7">Putative membrane protein</fullName>
    </submittedName>
</protein>
<dbReference type="GO" id="GO:0005886">
    <property type="term" value="C:plasma membrane"/>
    <property type="evidence" value="ECO:0007669"/>
    <property type="project" value="UniProtKB-SubCell"/>
</dbReference>
<evidence type="ECO:0000256" key="5">
    <source>
        <dbReference type="ARBA" id="ARBA00023136"/>
    </source>
</evidence>
<dbReference type="RefSeq" id="WP_089749354.1">
    <property type="nucleotide sequence ID" value="NZ_FOOG01000001.1"/>
</dbReference>
<accession>A0A1I2JLR5</accession>
<dbReference type="AlphaFoldDB" id="A0A1I2JLR5"/>
<feature type="transmembrane region" description="Helical" evidence="6">
    <location>
        <begin position="232"/>
        <end position="251"/>
    </location>
</feature>
<keyword evidence="8" id="KW-1185">Reference proteome</keyword>
<evidence type="ECO:0000256" key="1">
    <source>
        <dbReference type="ARBA" id="ARBA00004651"/>
    </source>
</evidence>
<feature type="transmembrane region" description="Helical" evidence="6">
    <location>
        <begin position="190"/>
        <end position="212"/>
    </location>
</feature>
<reference evidence="8" key="1">
    <citation type="submission" date="2016-10" db="EMBL/GenBank/DDBJ databases">
        <authorList>
            <person name="Varghese N."/>
            <person name="Submissions S."/>
        </authorList>
    </citation>
    <scope>NUCLEOTIDE SEQUENCE [LARGE SCALE GENOMIC DNA]</scope>
    <source>
        <strain evidence="8">FP5</strain>
    </source>
</reference>
<feature type="transmembrane region" description="Helical" evidence="6">
    <location>
        <begin position="12"/>
        <end position="32"/>
    </location>
</feature>
<feature type="transmembrane region" description="Helical" evidence="6">
    <location>
        <begin position="85"/>
        <end position="105"/>
    </location>
</feature>
<evidence type="ECO:0000313" key="8">
    <source>
        <dbReference type="Proteomes" id="UP000198897"/>
    </source>
</evidence>
<keyword evidence="4 6" id="KW-1133">Transmembrane helix</keyword>
<evidence type="ECO:0000256" key="3">
    <source>
        <dbReference type="ARBA" id="ARBA00022692"/>
    </source>
</evidence>
<evidence type="ECO:0000256" key="4">
    <source>
        <dbReference type="ARBA" id="ARBA00022989"/>
    </source>
</evidence>
<organism evidence="7 8">
    <name type="scientific">Halobacillus alkaliphilus</name>
    <dbReference type="NCBI Taxonomy" id="396056"/>
    <lineage>
        <taxon>Bacteria</taxon>
        <taxon>Bacillati</taxon>
        <taxon>Bacillota</taxon>
        <taxon>Bacilli</taxon>
        <taxon>Bacillales</taxon>
        <taxon>Bacillaceae</taxon>
        <taxon>Halobacillus</taxon>
    </lineage>
</organism>
<keyword evidence="5 6" id="KW-0472">Membrane</keyword>
<dbReference type="Pfam" id="PF09678">
    <property type="entry name" value="Caa3_CtaG"/>
    <property type="match status" value="1"/>
</dbReference>
<feature type="transmembrane region" description="Helical" evidence="6">
    <location>
        <begin position="126"/>
        <end position="145"/>
    </location>
</feature>